<dbReference type="SUPFAM" id="SSF159888">
    <property type="entry name" value="YdhG-like"/>
    <property type="match status" value="1"/>
</dbReference>
<reference evidence="2" key="1">
    <citation type="submission" date="2021-01" db="EMBL/GenBank/DDBJ databases">
        <title>Whole genome shotgun sequence of Planobispora rosea NBRC 15558.</title>
        <authorList>
            <person name="Komaki H."/>
            <person name="Tamura T."/>
        </authorList>
    </citation>
    <scope>NUCLEOTIDE SEQUENCE</scope>
    <source>
        <strain evidence="2">NBRC 15558</strain>
    </source>
</reference>
<gene>
    <name evidence="2" type="ORF">Pro02_71790</name>
</gene>
<sequence>MTAPANPAFEHLLTRFDPHVQQLAHTARALIHQVLPGVVEVVWERQGTVGFGTGPRKRSEHFAYLDLYARHVNLGFNYGAELPDPAGLFTAPKDDCKLFRHVKLHHVNDLARPELRELITAATRHRVPPLKTHQPLTS</sequence>
<organism evidence="2 3">
    <name type="scientific">Planobispora rosea</name>
    <dbReference type="NCBI Taxonomy" id="35762"/>
    <lineage>
        <taxon>Bacteria</taxon>
        <taxon>Bacillati</taxon>
        <taxon>Actinomycetota</taxon>
        <taxon>Actinomycetes</taxon>
        <taxon>Streptosporangiales</taxon>
        <taxon>Streptosporangiaceae</taxon>
        <taxon>Planobispora</taxon>
    </lineage>
</organism>
<dbReference type="EMBL" id="BOOI01000090">
    <property type="protein sequence ID" value="GIH88771.1"/>
    <property type="molecule type" value="Genomic_DNA"/>
</dbReference>
<feature type="domain" description="YdhG-like" evidence="1">
    <location>
        <begin position="21"/>
        <end position="122"/>
    </location>
</feature>
<evidence type="ECO:0000259" key="1">
    <source>
        <dbReference type="Pfam" id="PF08818"/>
    </source>
</evidence>
<keyword evidence="3" id="KW-1185">Reference proteome</keyword>
<protein>
    <recommendedName>
        <fullName evidence="1">YdhG-like domain-containing protein</fullName>
    </recommendedName>
</protein>
<accession>A0A8J3WIE6</accession>
<dbReference type="OrthoDB" id="9811812at2"/>
<dbReference type="AlphaFoldDB" id="A0A8J3WIE6"/>
<dbReference type="Pfam" id="PF08818">
    <property type="entry name" value="DUF1801"/>
    <property type="match status" value="1"/>
</dbReference>
<dbReference type="Proteomes" id="UP000655044">
    <property type="component" value="Unassembled WGS sequence"/>
</dbReference>
<name>A0A8J3WIE6_PLARO</name>
<dbReference type="InterPro" id="IPR014922">
    <property type="entry name" value="YdhG-like"/>
</dbReference>
<evidence type="ECO:0000313" key="3">
    <source>
        <dbReference type="Proteomes" id="UP000655044"/>
    </source>
</evidence>
<dbReference type="RefSeq" id="WP_068923130.1">
    <property type="nucleotide sequence ID" value="NZ_BMQP01000058.1"/>
</dbReference>
<comment type="caution">
    <text evidence="2">The sequence shown here is derived from an EMBL/GenBank/DDBJ whole genome shotgun (WGS) entry which is preliminary data.</text>
</comment>
<proteinExistence type="predicted"/>
<evidence type="ECO:0000313" key="2">
    <source>
        <dbReference type="EMBL" id="GIH88771.1"/>
    </source>
</evidence>